<feature type="region of interest" description="Disordered" evidence="1">
    <location>
        <begin position="1"/>
        <end position="34"/>
    </location>
</feature>
<keyword evidence="3" id="KW-1185">Reference proteome</keyword>
<protein>
    <submittedName>
        <fullName evidence="2">Uncharacterized protein</fullName>
    </submittedName>
</protein>
<evidence type="ECO:0000256" key="1">
    <source>
        <dbReference type="SAM" id="MobiDB-lite"/>
    </source>
</evidence>
<dbReference type="AlphaFoldDB" id="A0A4S4N0X4"/>
<gene>
    <name evidence="2" type="ORF">EUX98_g2833</name>
</gene>
<dbReference type="EMBL" id="SGPM01000050">
    <property type="protein sequence ID" value="THH31351.1"/>
    <property type="molecule type" value="Genomic_DNA"/>
</dbReference>
<evidence type="ECO:0000313" key="2">
    <source>
        <dbReference type="EMBL" id="THH31351.1"/>
    </source>
</evidence>
<reference evidence="2 3" key="1">
    <citation type="submission" date="2019-02" db="EMBL/GenBank/DDBJ databases">
        <title>Genome sequencing of the rare red list fungi Antrodiella citrinella (Flaviporus citrinellus).</title>
        <authorList>
            <person name="Buettner E."/>
            <person name="Kellner H."/>
        </authorList>
    </citation>
    <scope>NUCLEOTIDE SEQUENCE [LARGE SCALE GENOMIC DNA]</scope>
    <source>
        <strain evidence="2 3">DSM 108506</strain>
    </source>
</reference>
<sequence length="196" mass="22839">MHRSIPFKGDSGPHAPRSKREEQSTLPLNFNPDPRIPKHLLVEPTSTDGLPLAEYPPPPDGHQHTPYYWILGWPMASPKYQHFVRKVRRDNNNKCDSFAPVQILREILHSRRLFVVTTLRFDAEFPERSDMTDHEYGRVPAQKCLGIAHTAPGRSLKIRPYDLYYQRIKLILGEPQWMKDSFPKAMWDIHGLETYS</sequence>
<proteinExistence type="predicted"/>
<accession>A0A4S4N0X4</accession>
<dbReference type="Proteomes" id="UP000308730">
    <property type="component" value="Unassembled WGS sequence"/>
</dbReference>
<organism evidence="2 3">
    <name type="scientific">Antrodiella citrinella</name>
    <dbReference type="NCBI Taxonomy" id="2447956"/>
    <lineage>
        <taxon>Eukaryota</taxon>
        <taxon>Fungi</taxon>
        <taxon>Dikarya</taxon>
        <taxon>Basidiomycota</taxon>
        <taxon>Agaricomycotina</taxon>
        <taxon>Agaricomycetes</taxon>
        <taxon>Polyporales</taxon>
        <taxon>Steccherinaceae</taxon>
        <taxon>Antrodiella</taxon>
    </lineage>
</organism>
<name>A0A4S4N0X4_9APHY</name>
<comment type="caution">
    <text evidence="2">The sequence shown here is derived from an EMBL/GenBank/DDBJ whole genome shotgun (WGS) entry which is preliminary data.</text>
</comment>
<evidence type="ECO:0000313" key="3">
    <source>
        <dbReference type="Proteomes" id="UP000308730"/>
    </source>
</evidence>